<feature type="transmembrane region" description="Helical" evidence="1">
    <location>
        <begin position="20"/>
        <end position="41"/>
    </location>
</feature>
<keyword evidence="1" id="KW-1133">Transmembrane helix</keyword>
<dbReference type="OrthoDB" id="1622811at2"/>
<gene>
    <name evidence="2" type="ORF">C6Y28_03010</name>
    <name evidence="3" type="ORF">HG933_07655</name>
</gene>
<evidence type="ECO:0000313" key="4">
    <source>
        <dbReference type="Proteomes" id="UP000238358"/>
    </source>
</evidence>
<sequence length="224" mass="25393">MKFSPPLQGLHLSFSLDGRYRWIFFILVVLIQFAVVAYMGWRWHNIAVDGIPYQWRCVPRLEVTSFGTDYVRVVFPEDTTRWRDDTPPETGQQIYVYISRDASGLMEIQGASASKPFVGGDYMQATVVSYQDGYVQFQVGFDRYRLAPELTDGIYGLRQDDNIIASIRIKRGEGVIEGIFVNGIPLADISNGAAMAKARQEKEAQTLFDRPHLVDTGMVPPKEE</sequence>
<dbReference type="Proteomes" id="UP000536773">
    <property type="component" value="Unassembled WGS sequence"/>
</dbReference>
<evidence type="ECO:0000313" key="5">
    <source>
        <dbReference type="Proteomes" id="UP000536773"/>
    </source>
</evidence>
<keyword evidence="1" id="KW-0472">Membrane</keyword>
<protein>
    <submittedName>
        <fullName evidence="3">Uncharacterized protein</fullName>
    </submittedName>
</protein>
<dbReference type="EMBL" id="JABBJH010000009">
    <property type="protein sequence ID" value="NMK39256.1"/>
    <property type="molecule type" value="Genomic_DNA"/>
</dbReference>
<dbReference type="AlphaFoldDB" id="A0A1M6NEG9"/>
<evidence type="ECO:0000256" key="1">
    <source>
        <dbReference type="SAM" id="Phobius"/>
    </source>
</evidence>
<accession>A0A1M6NEG9</accession>
<reference evidence="2 4" key="1">
    <citation type="journal article" date="2018" name="Genome Announc.">
        <title>Complete genomes of two Megasphaera elsdenii strains, NCIMB 702410 and ATCC 25940.</title>
        <authorList>
            <person name="Hatmaker E.A."/>
            <person name="O'Dell K."/>
            <person name="Riley L.A."/>
            <person name="Klingeman D.M."/>
            <person name="Guss A.M."/>
        </authorList>
    </citation>
    <scope>NUCLEOTIDE SEQUENCE [LARGE SCALE GENOMIC DNA]</scope>
    <source>
        <strain evidence="2 4">NCIMB702410</strain>
    </source>
</reference>
<dbReference type="Proteomes" id="UP000238358">
    <property type="component" value="Chromosome"/>
</dbReference>
<name>A0A1M6NEG9_MEGEL</name>
<reference evidence="3 5" key="2">
    <citation type="submission" date="2020-04" db="EMBL/GenBank/DDBJ databases">
        <authorList>
            <person name="Hitch T.C.A."/>
            <person name="Wylensek D."/>
            <person name="Clavel T."/>
        </authorList>
    </citation>
    <scope>NUCLEOTIDE SEQUENCE [LARGE SCALE GENOMIC DNA]</scope>
    <source>
        <strain evidence="3 5">WCA-386-APC-2A</strain>
    </source>
</reference>
<dbReference type="RefSeq" id="WP_027894746.1">
    <property type="nucleotide sequence ID" value="NZ_CAMDYL010000001.1"/>
</dbReference>
<organism evidence="3 5">
    <name type="scientific">Megasphaera elsdenii</name>
    <dbReference type="NCBI Taxonomy" id="907"/>
    <lineage>
        <taxon>Bacteria</taxon>
        <taxon>Bacillati</taxon>
        <taxon>Bacillota</taxon>
        <taxon>Negativicutes</taxon>
        <taxon>Veillonellales</taxon>
        <taxon>Veillonellaceae</taxon>
        <taxon>Megasphaera</taxon>
    </lineage>
</organism>
<evidence type="ECO:0000313" key="3">
    <source>
        <dbReference type="EMBL" id="NMK39256.1"/>
    </source>
</evidence>
<proteinExistence type="predicted"/>
<keyword evidence="1" id="KW-0812">Transmembrane</keyword>
<evidence type="ECO:0000313" key="2">
    <source>
        <dbReference type="EMBL" id="AVO26669.1"/>
    </source>
</evidence>
<dbReference type="EMBL" id="CP027569">
    <property type="protein sequence ID" value="AVO26669.1"/>
    <property type="molecule type" value="Genomic_DNA"/>
</dbReference>